<evidence type="ECO:0000259" key="1">
    <source>
        <dbReference type="Pfam" id="PF12323"/>
    </source>
</evidence>
<name>A0A564G0T0_9HYPH</name>
<dbReference type="InterPro" id="IPR021027">
    <property type="entry name" value="Transposase_put_HTH"/>
</dbReference>
<dbReference type="Pfam" id="PF12323">
    <property type="entry name" value="HTH_OrfB_IS605"/>
    <property type="match status" value="1"/>
</dbReference>
<evidence type="ECO:0000313" key="3">
    <source>
        <dbReference type="EMBL" id="VUF13847.1"/>
    </source>
</evidence>
<evidence type="ECO:0000313" key="5">
    <source>
        <dbReference type="Proteomes" id="UP001055303"/>
    </source>
</evidence>
<dbReference type="RefSeq" id="WP_144766135.1">
    <property type="nucleotide sequence ID" value="NZ_BPQI01000033.1"/>
</dbReference>
<keyword evidence="5" id="KW-1185">Reference proteome</keyword>
<sequence>MLRRQSYRFELRPDGAQVRLSRRSSGARRYVFNRALALQKERRAKGEKHLSYAGLCKSLTAWKADPAGGDLAWPWPGVSVRM</sequence>
<feature type="domain" description="Transposase putative helix-turn-helix" evidence="1">
    <location>
        <begin position="1"/>
        <end position="48"/>
    </location>
</feature>
<dbReference type="EMBL" id="BPQI01000033">
    <property type="protein sequence ID" value="GJD55553.1"/>
    <property type="molecule type" value="Genomic_DNA"/>
</dbReference>
<dbReference type="EMBL" id="CABFVH010000024">
    <property type="protein sequence ID" value="VUF13847.1"/>
    <property type="molecule type" value="Genomic_DNA"/>
</dbReference>
<reference evidence="3 4" key="1">
    <citation type="submission" date="2019-06" db="EMBL/GenBank/DDBJ databases">
        <authorList>
            <person name="Rodrigo-Torres L."/>
            <person name="Arahal R. D."/>
            <person name="Lucena T."/>
        </authorList>
    </citation>
    <scope>NUCLEOTIDE SEQUENCE [LARGE SCALE GENOMIC DNA]</scope>
    <source>
        <strain evidence="3 4">SW08-7</strain>
    </source>
</reference>
<dbReference type="Proteomes" id="UP001055303">
    <property type="component" value="Unassembled WGS sequence"/>
</dbReference>
<reference evidence="2" key="3">
    <citation type="submission" date="2021-08" db="EMBL/GenBank/DDBJ databases">
        <authorList>
            <person name="Tani A."/>
            <person name="Ola A."/>
            <person name="Ogura Y."/>
            <person name="Katsura K."/>
            <person name="Hayashi T."/>
        </authorList>
    </citation>
    <scope>NUCLEOTIDE SEQUENCE</scope>
    <source>
        <strain evidence="2">DSM 22415</strain>
    </source>
</reference>
<proteinExistence type="predicted"/>
<organism evidence="3 4">
    <name type="scientific">Methylobacterium dankookense</name>
    <dbReference type="NCBI Taxonomy" id="560405"/>
    <lineage>
        <taxon>Bacteria</taxon>
        <taxon>Pseudomonadati</taxon>
        <taxon>Pseudomonadota</taxon>
        <taxon>Alphaproteobacteria</taxon>
        <taxon>Hyphomicrobiales</taxon>
        <taxon>Methylobacteriaceae</taxon>
        <taxon>Methylobacterium</taxon>
    </lineage>
</organism>
<gene>
    <name evidence="2" type="ORF">IFDJLNFL_1440</name>
    <name evidence="3" type="ORF">MTDSW087_03554</name>
</gene>
<dbReference type="OrthoDB" id="7593314at2"/>
<evidence type="ECO:0000313" key="4">
    <source>
        <dbReference type="Proteomes" id="UP000401717"/>
    </source>
</evidence>
<accession>A0A564G0T0</accession>
<reference evidence="2" key="2">
    <citation type="journal article" date="2021" name="Front. Microbiol.">
        <title>Comprehensive Comparative Genomics and Phenotyping of Methylobacterium Species.</title>
        <authorList>
            <person name="Alessa O."/>
            <person name="Ogura Y."/>
            <person name="Fujitani Y."/>
            <person name="Takami H."/>
            <person name="Hayashi T."/>
            <person name="Sahin N."/>
            <person name="Tani A."/>
        </authorList>
    </citation>
    <scope>NUCLEOTIDE SEQUENCE</scope>
    <source>
        <strain evidence="2">DSM 22415</strain>
    </source>
</reference>
<dbReference type="Proteomes" id="UP000401717">
    <property type="component" value="Unassembled WGS sequence"/>
</dbReference>
<protein>
    <recommendedName>
        <fullName evidence="1">Transposase putative helix-turn-helix domain-containing protein</fullName>
    </recommendedName>
</protein>
<evidence type="ECO:0000313" key="2">
    <source>
        <dbReference type="EMBL" id="GJD55553.1"/>
    </source>
</evidence>
<dbReference type="AlphaFoldDB" id="A0A564G0T0"/>